<gene>
    <name evidence="7" type="ORF">E3Q01_01827</name>
    <name evidence="6" type="ORF">E3Q17_01996</name>
    <name evidence="5" type="ORF">E3Q22_02327</name>
</gene>
<proteinExistence type="predicted"/>
<dbReference type="InterPro" id="IPR004095">
    <property type="entry name" value="TGS"/>
</dbReference>
<dbReference type="InterPro" id="IPR006073">
    <property type="entry name" value="GTP-bd"/>
</dbReference>
<dbReference type="GO" id="GO:0003924">
    <property type="term" value="F:GTPase activity"/>
    <property type="evidence" value="ECO:0007669"/>
    <property type="project" value="InterPro"/>
</dbReference>
<dbReference type="Proteomes" id="UP000310685">
    <property type="component" value="Unassembled WGS sequence"/>
</dbReference>
<reference evidence="8 9" key="1">
    <citation type="submission" date="2019-03" db="EMBL/GenBank/DDBJ databases">
        <title>Sequencing 25 genomes of Wallemia mellicola.</title>
        <authorList>
            <person name="Gostincar C."/>
        </authorList>
    </citation>
    <scope>NUCLEOTIDE SEQUENCE [LARGE SCALE GENOMIC DNA]</scope>
    <source>
        <strain evidence="6 8">EXF-1262</strain>
        <strain evidence="5 9">EXF-6152</strain>
        <strain evidence="7 10">EXF-757</strain>
    </source>
</reference>
<dbReference type="InterPro" id="IPR012676">
    <property type="entry name" value="TGS-like"/>
</dbReference>
<dbReference type="InterPro" id="IPR006074">
    <property type="entry name" value="GTP1-OBG_CS"/>
</dbReference>
<sequence length="403" mass="45512">MGVLEKIQEIEGGDLMQSDSTSNAQPELRRIRRLSITWVWLSYHSRTHIYTHEGQLKAKLAKYRQQLLEPTTKSSKPGEGFDVMKSGDARIVMIGFPSVGKSTLLSKTTKTESATAAYEFTTAIPGVLEYEGTRIQLLDLPGIVEGASAGRGRGRQVVSVAKTADLVLMVLDATKSLEQRTLLEYEVGVGYFWKHSNNHQLEAVGIRLNKKKPDVQIKRKKTGGVTINCPVELTKTDQRTLRSILQEYKIHNADVMIREDITADDFIDVVLGNRKYMNCLYAYNKIDGVSLEEVNRLAHQDHTVPISCEMDLNLDYLIERMWEQLDLLKVYTKRRGTHPDLDEPVCLRKGATIEHVCHSIHRSLAESFKYAIVWGKSSKFSPQPQKVSFSHRIANEDVVTIVA</sequence>
<dbReference type="Gene3D" id="3.10.20.30">
    <property type="match status" value="1"/>
</dbReference>
<dbReference type="Gene3D" id="3.40.50.300">
    <property type="entry name" value="P-loop containing nucleotide triphosphate hydrolases"/>
    <property type="match status" value="1"/>
</dbReference>
<dbReference type="Proteomes" id="UP000310708">
    <property type="component" value="Unassembled WGS sequence"/>
</dbReference>
<dbReference type="NCBIfam" id="TIGR00231">
    <property type="entry name" value="small_GTP"/>
    <property type="match status" value="1"/>
</dbReference>
<evidence type="ECO:0000259" key="3">
    <source>
        <dbReference type="PROSITE" id="PS51710"/>
    </source>
</evidence>
<dbReference type="EMBL" id="SPRH01000019">
    <property type="protein sequence ID" value="TIC01054.1"/>
    <property type="molecule type" value="Genomic_DNA"/>
</dbReference>
<dbReference type="CDD" id="cd01896">
    <property type="entry name" value="DRG"/>
    <property type="match status" value="1"/>
</dbReference>
<keyword evidence="2" id="KW-0342">GTP-binding</keyword>
<dbReference type="FunFam" id="3.10.20.30:FF:000003">
    <property type="entry name" value="Developmentally-regulated GTP-binding protein 1"/>
    <property type="match status" value="1"/>
</dbReference>
<dbReference type="InterPro" id="IPR027417">
    <property type="entry name" value="P-loop_NTPase"/>
</dbReference>
<dbReference type="GO" id="GO:0005525">
    <property type="term" value="F:GTP binding"/>
    <property type="evidence" value="ECO:0007669"/>
    <property type="project" value="UniProtKB-KW"/>
</dbReference>
<feature type="domain" description="TGS" evidence="4">
    <location>
        <begin position="326"/>
        <end position="403"/>
    </location>
</feature>
<dbReference type="GO" id="GO:1903833">
    <property type="term" value="P:positive regulation of cellular response to amino acid starvation"/>
    <property type="evidence" value="ECO:0007669"/>
    <property type="project" value="UniProtKB-ARBA"/>
</dbReference>
<dbReference type="Pfam" id="PF02824">
    <property type="entry name" value="TGS"/>
    <property type="match status" value="1"/>
</dbReference>
<dbReference type="PROSITE" id="PS51710">
    <property type="entry name" value="G_OBG"/>
    <property type="match status" value="1"/>
</dbReference>
<evidence type="ECO:0000313" key="10">
    <source>
        <dbReference type="Proteomes" id="UP000310708"/>
    </source>
</evidence>
<dbReference type="Proteomes" id="UP000307169">
    <property type="component" value="Unassembled WGS sequence"/>
</dbReference>
<evidence type="ECO:0000313" key="5">
    <source>
        <dbReference type="EMBL" id="TIB79747.1"/>
    </source>
</evidence>
<dbReference type="InterPro" id="IPR012675">
    <property type="entry name" value="Beta-grasp_dom_sf"/>
</dbReference>
<comment type="caution">
    <text evidence="7">The sequence shown here is derived from an EMBL/GenBank/DDBJ whole genome shotgun (WGS) entry which is preliminary data.</text>
</comment>
<feature type="domain" description="OBG-type G" evidence="3">
    <location>
        <begin position="89"/>
        <end position="326"/>
    </location>
</feature>
<dbReference type="PROSITE" id="PS00905">
    <property type="entry name" value="GTP1_OBG"/>
    <property type="match status" value="1"/>
</dbReference>
<dbReference type="EMBL" id="SPRC01000021">
    <property type="protein sequence ID" value="TIB79747.1"/>
    <property type="molecule type" value="Genomic_DNA"/>
</dbReference>
<dbReference type="EMBL" id="SPRX01000018">
    <property type="protein sequence ID" value="TIC66138.1"/>
    <property type="molecule type" value="Genomic_DNA"/>
</dbReference>
<evidence type="ECO:0000313" key="9">
    <source>
        <dbReference type="Proteomes" id="UP000310685"/>
    </source>
</evidence>
<dbReference type="Pfam" id="PF01926">
    <property type="entry name" value="MMR_HSR1"/>
    <property type="match status" value="1"/>
</dbReference>
<evidence type="ECO:0000313" key="7">
    <source>
        <dbReference type="EMBL" id="TIC66138.1"/>
    </source>
</evidence>
<evidence type="ECO:0000256" key="1">
    <source>
        <dbReference type="ARBA" id="ARBA00022741"/>
    </source>
</evidence>
<name>A0A4T0M1G6_9BASI</name>
<organism evidence="7 10">
    <name type="scientific">Wallemia mellicola</name>
    <dbReference type="NCBI Taxonomy" id="1708541"/>
    <lineage>
        <taxon>Eukaryota</taxon>
        <taxon>Fungi</taxon>
        <taxon>Dikarya</taxon>
        <taxon>Basidiomycota</taxon>
        <taxon>Wallemiomycotina</taxon>
        <taxon>Wallemiomycetes</taxon>
        <taxon>Wallemiales</taxon>
        <taxon>Wallemiaceae</taxon>
        <taxon>Wallemia</taxon>
    </lineage>
</organism>
<evidence type="ECO:0000313" key="6">
    <source>
        <dbReference type="EMBL" id="TIC01054.1"/>
    </source>
</evidence>
<evidence type="ECO:0000259" key="4">
    <source>
        <dbReference type="PROSITE" id="PS51880"/>
    </source>
</evidence>
<dbReference type="PANTHER" id="PTHR43127">
    <property type="entry name" value="DEVELOPMENTALLY-REGULATED GTP-BINDING PROTEIN 2"/>
    <property type="match status" value="1"/>
</dbReference>
<dbReference type="SUPFAM" id="SSF81271">
    <property type="entry name" value="TGS-like"/>
    <property type="match status" value="1"/>
</dbReference>
<keyword evidence="1" id="KW-0547">Nucleotide-binding</keyword>
<dbReference type="InterPro" id="IPR005225">
    <property type="entry name" value="Small_GTP-bd"/>
</dbReference>
<accession>A0A4T0M1G6</accession>
<dbReference type="InterPro" id="IPR031167">
    <property type="entry name" value="G_OBG"/>
</dbReference>
<dbReference type="InterPro" id="IPR031662">
    <property type="entry name" value="GTP-binding_2"/>
</dbReference>
<protein>
    <submittedName>
        <fullName evidence="7">Developmentally regulated GTP-binding protein</fullName>
    </submittedName>
</protein>
<dbReference type="PRINTS" id="PR00326">
    <property type="entry name" value="GTP1OBG"/>
</dbReference>
<dbReference type="AlphaFoldDB" id="A0A4T0M1G6"/>
<dbReference type="SUPFAM" id="SSF52540">
    <property type="entry name" value="P-loop containing nucleoside triphosphate hydrolases"/>
    <property type="match status" value="1"/>
</dbReference>
<dbReference type="Pfam" id="PF16897">
    <property type="entry name" value="MMR_HSR1_Xtn"/>
    <property type="match status" value="1"/>
</dbReference>
<evidence type="ECO:0000313" key="8">
    <source>
        <dbReference type="Proteomes" id="UP000307169"/>
    </source>
</evidence>
<dbReference type="InterPro" id="IPR045001">
    <property type="entry name" value="DRG"/>
</dbReference>
<dbReference type="Gene3D" id="6.10.140.1070">
    <property type="match status" value="1"/>
</dbReference>
<dbReference type="PROSITE" id="PS51880">
    <property type="entry name" value="TGS"/>
    <property type="match status" value="1"/>
</dbReference>
<evidence type="ECO:0000256" key="2">
    <source>
        <dbReference type="ARBA" id="ARBA00023134"/>
    </source>
</evidence>